<dbReference type="STRING" id="1385699.A7A78_11460"/>
<dbReference type="Proteomes" id="UP000077552">
    <property type="component" value="Unassembled WGS sequence"/>
</dbReference>
<gene>
    <name evidence="2" type="ORF">A7A78_11460</name>
</gene>
<dbReference type="GO" id="GO:0008168">
    <property type="term" value="F:methyltransferase activity"/>
    <property type="evidence" value="ECO:0007669"/>
    <property type="project" value="UniProtKB-KW"/>
</dbReference>
<dbReference type="GO" id="GO:0032259">
    <property type="term" value="P:methylation"/>
    <property type="evidence" value="ECO:0007669"/>
    <property type="project" value="UniProtKB-KW"/>
</dbReference>
<dbReference type="InterPro" id="IPR029063">
    <property type="entry name" value="SAM-dependent_MTases_sf"/>
</dbReference>
<evidence type="ECO:0000313" key="3">
    <source>
        <dbReference type="Proteomes" id="UP000077552"/>
    </source>
</evidence>
<keyword evidence="2" id="KW-0808">Transferase</keyword>
<dbReference type="OrthoDB" id="9810615at2"/>
<keyword evidence="1" id="KW-1133">Transmembrane helix</keyword>
<keyword evidence="2" id="KW-0489">Methyltransferase</keyword>
<keyword evidence="1" id="KW-0472">Membrane</keyword>
<name>A0A1A9LEC2_9FLAO</name>
<reference evidence="2 3" key="1">
    <citation type="submission" date="2016-05" db="EMBL/GenBank/DDBJ databases">
        <title>Genome sequencing of Vitellibacter soesokkakensis RSSK-12.</title>
        <authorList>
            <person name="Thevarajoo S."/>
            <person name="Selvaratnam C."/>
            <person name="Goh K.M."/>
            <person name="Chan K.-G."/>
            <person name="Chong C.S."/>
        </authorList>
    </citation>
    <scope>NUCLEOTIDE SEQUENCE [LARGE SCALE GENOMIC DNA]</scope>
    <source>
        <strain evidence="2 3">RSSK-12</strain>
    </source>
</reference>
<keyword evidence="1" id="KW-0812">Transmembrane</keyword>
<evidence type="ECO:0000256" key="1">
    <source>
        <dbReference type="SAM" id="Phobius"/>
    </source>
</evidence>
<dbReference type="EMBL" id="LXIE01000011">
    <property type="protein sequence ID" value="OAD91729.1"/>
    <property type="molecule type" value="Genomic_DNA"/>
</dbReference>
<dbReference type="Gene3D" id="3.40.50.150">
    <property type="entry name" value="Vaccinia Virus protein VP39"/>
    <property type="match status" value="1"/>
</dbReference>
<dbReference type="RefSeq" id="WP_068761575.1">
    <property type="nucleotide sequence ID" value="NZ_LXIE01000011.1"/>
</dbReference>
<organism evidence="2 3">
    <name type="scientific">Aequorivita soesokkakensis</name>
    <dbReference type="NCBI Taxonomy" id="1385699"/>
    <lineage>
        <taxon>Bacteria</taxon>
        <taxon>Pseudomonadati</taxon>
        <taxon>Bacteroidota</taxon>
        <taxon>Flavobacteriia</taxon>
        <taxon>Flavobacteriales</taxon>
        <taxon>Flavobacteriaceae</taxon>
        <taxon>Aequorivita</taxon>
    </lineage>
</organism>
<feature type="transmembrane region" description="Helical" evidence="1">
    <location>
        <begin position="21"/>
        <end position="39"/>
    </location>
</feature>
<accession>A0A1A9LEC2</accession>
<protein>
    <submittedName>
        <fullName evidence="2">Methyltransferase</fullName>
    </submittedName>
</protein>
<keyword evidence="3" id="KW-1185">Reference proteome</keyword>
<dbReference type="SUPFAM" id="SSF53335">
    <property type="entry name" value="S-adenosyl-L-methionine-dependent methyltransferases"/>
    <property type="match status" value="1"/>
</dbReference>
<evidence type="ECO:0000313" key="2">
    <source>
        <dbReference type="EMBL" id="OAD91729.1"/>
    </source>
</evidence>
<proteinExistence type="predicted"/>
<sequence>MATLRKPFQGVTNIVRFNWHFYVLALATVGVLFFLGFFFQNSFAWMAFAIAIVIAVVTLVSLSVSCYIYDFSGLYYFKWMNEFIPAEGNSIVNIHAGFDETSEILHQKFPQSKLTVLDFYNPEKHPEVSIKRARKDYPPYPGTQQITTTTIPLEDQSAYSVFLIFAAHEIRDPKERELFFKELRRIVSINGKVVVTEHLRDVPNFMAYTVGFFHFYSKASWKKLFKTSGFRVSSQFKCTPFISTFILEPNGTSS</sequence>
<dbReference type="AlphaFoldDB" id="A0A1A9LEC2"/>
<feature type="transmembrane region" description="Helical" evidence="1">
    <location>
        <begin position="45"/>
        <end position="69"/>
    </location>
</feature>
<comment type="caution">
    <text evidence="2">The sequence shown here is derived from an EMBL/GenBank/DDBJ whole genome shotgun (WGS) entry which is preliminary data.</text>
</comment>